<dbReference type="InterPro" id="IPR000835">
    <property type="entry name" value="HTH_MarR-typ"/>
</dbReference>
<keyword evidence="1" id="KW-0805">Transcription regulation</keyword>
<dbReference type="PRINTS" id="PR00598">
    <property type="entry name" value="HTHMARR"/>
</dbReference>
<dbReference type="Pfam" id="PF01047">
    <property type="entry name" value="MarR"/>
    <property type="match status" value="1"/>
</dbReference>
<dbReference type="SUPFAM" id="SSF46785">
    <property type="entry name" value="Winged helix' DNA-binding domain"/>
    <property type="match status" value="1"/>
</dbReference>
<dbReference type="PANTHER" id="PTHR42756">
    <property type="entry name" value="TRANSCRIPTIONAL REGULATOR, MARR"/>
    <property type="match status" value="1"/>
</dbReference>
<dbReference type="RefSeq" id="WP_148322147.1">
    <property type="nucleotide sequence ID" value="NZ_JACJLL010000038.1"/>
</dbReference>
<evidence type="ECO:0000313" key="5">
    <source>
        <dbReference type="EMBL" id="MBM6819227.1"/>
    </source>
</evidence>
<dbReference type="EMBL" id="JACJLL010000038">
    <property type="protein sequence ID" value="MBM6819227.1"/>
    <property type="molecule type" value="Genomic_DNA"/>
</dbReference>
<evidence type="ECO:0000256" key="3">
    <source>
        <dbReference type="ARBA" id="ARBA00023163"/>
    </source>
</evidence>
<keyword evidence="3" id="KW-0804">Transcription</keyword>
<sequence>MKGYDSFEIAMLIKEIYSNTMGIVSESLKESGLTHQQIMIIKLIAHRGQVTVSKLCEEMSLAKGTVSGIVSRMESMGYIKKIKNDEDKRNTYITFSYKGEEFAKEFRKTINDSFDNIFKNFTEEEIIELKKNLTYLRDKIKMN</sequence>
<evidence type="ECO:0000313" key="6">
    <source>
        <dbReference type="Proteomes" id="UP000767334"/>
    </source>
</evidence>
<gene>
    <name evidence="5" type="ORF">H6A19_07740</name>
</gene>
<organism evidence="5 6">
    <name type="scientific">Clostridium saudiense</name>
    <dbReference type="NCBI Taxonomy" id="1414720"/>
    <lineage>
        <taxon>Bacteria</taxon>
        <taxon>Bacillati</taxon>
        <taxon>Bacillota</taxon>
        <taxon>Clostridia</taxon>
        <taxon>Eubacteriales</taxon>
        <taxon>Clostridiaceae</taxon>
        <taxon>Clostridium</taxon>
    </lineage>
</organism>
<feature type="domain" description="HTH marR-type" evidence="4">
    <location>
        <begin position="6"/>
        <end position="138"/>
    </location>
</feature>
<dbReference type="Gene3D" id="1.10.10.10">
    <property type="entry name" value="Winged helix-like DNA-binding domain superfamily/Winged helix DNA-binding domain"/>
    <property type="match status" value="1"/>
</dbReference>
<keyword evidence="2" id="KW-0238">DNA-binding</keyword>
<dbReference type="PANTHER" id="PTHR42756:SF1">
    <property type="entry name" value="TRANSCRIPTIONAL REPRESSOR OF EMRAB OPERON"/>
    <property type="match status" value="1"/>
</dbReference>
<dbReference type="InterPro" id="IPR036390">
    <property type="entry name" value="WH_DNA-bd_sf"/>
</dbReference>
<accession>A0ABS2FGT0</accession>
<dbReference type="PROSITE" id="PS01117">
    <property type="entry name" value="HTH_MARR_1"/>
    <property type="match status" value="1"/>
</dbReference>
<evidence type="ECO:0000256" key="2">
    <source>
        <dbReference type="ARBA" id="ARBA00023125"/>
    </source>
</evidence>
<protein>
    <submittedName>
        <fullName evidence="5">MarR family transcriptional regulator</fullName>
    </submittedName>
</protein>
<proteinExistence type="predicted"/>
<comment type="caution">
    <text evidence="5">The sequence shown here is derived from an EMBL/GenBank/DDBJ whole genome shotgun (WGS) entry which is preliminary data.</text>
</comment>
<evidence type="ECO:0000259" key="4">
    <source>
        <dbReference type="PROSITE" id="PS50995"/>
    </source>
</evidence>
<dbReference type="PROSITE" id="PS50995">
    <property type="entry name" value="HTH_MARR_2"/>
    <property type="match status" value="1"/>
</dbReference>
<name>A0ABS2FGT0_9CLOT</name>
<dbReference type="InterPro" id="IPR036388">
    <property type="entry name" value="WH-like_DNA-bd_sf"/>
</dbReference>
<dbReference type="SMART" id="SM00347">
    <property type="entry name" value="HTH_MARR"/>
    <property type="match status" value="1"/>
</dbReference>
<keyword evidence="6" id="KW-1185">Reference proteome</keyword>
<dbReference type="InterPro" id="IPR023187">
    <property type="entry name" value="Tscrpt_reg_MarR-type_CS"/>
</dbReference>
<dbReference type="Proteomes" id="UP000767334">
    <property type="component" value="Unassembled WGS sequence"/>
</dbReference>
<evidence type="ECO:0000256" key="1">
    <source>
        <dbReference type="ARBA" id="ARBA00023015"/>
    </source>
</evidence>
<reference evidence="5 6" key="1">
    <citation type="journal article" date="2021" name="Sci. Rep.">
        <title>The distribution of antibiotic resistance genes in chicken gut microbiota commensals.</title>
        <authorList>
            <person name="Juricova H."/>
            <person name="Matiasovicova J."/>
            <person name="Kubasova T."/>
            <person name="Cejkova D."/>
            <person name="Rychlik I."/>
        </authorList>
    </citation>
    <scope>NUCLEOTIDE SEQUENCE [LARGE SCALE GENOMIC DNA]</scope>
    <source>
        <strain evidence="5 6">An435</strain>
    </source>
</reference>